<evidence type="ECO:0000256" key="1">
    <source>
        <dbReference type="ARBA" id="ARBA00001974"/>
    </source>
</evidence>
<evidence type="ECO:0000256" key="9">
    <source>
        <dbReference type="ARBA" id="ARBA00039751"/>
    </source>
</evidence>
<evidence type="ECO:0000256" key="5">
    <source>
        <dbReference type="ARBA" id="ARBA00022827"/>
    </source>
</evidence>
<sequence>MTQSIAIAGAGLLGRLMAWKLLCRGHSVTLFDNGSRQGELSAARVAASMLAPYTEVASAERRVFDWGLQALDWWPGLVAELTEVTGRDIACARNGSVVVAHDLDKANLRHFQQQLQAVVPDQMARVESLNRARLAELEPELAARFNEGLYLPDEGYLDNTALLAALTEALTAGGVNWCEHTAVSEVAPGQVKLEGGWQAFDWAIDCRGLGAKDQLTGLRGVRGEVLWLHAPEVDLTRPVRLMHPRYKLYVSPRPGRRYVIGATEIESESMAPVTVRSNLELLSALYSLHSGFAEATVEHAFAHCRPAMPDNLPVVQGETGLLRINGLYRHGYLLSPHVVETALARFDEMNDLRRVSA</sequence>
<gene>
    <name evidence="12" type="primary">thiO</name>
    <name evidence="12" type="ORF">HCU74_11850</name>
</gene>
<dbReference type="PANTHER" id="PTHR11530:SF11">
    <property type="entry name" value="D-ASPARTATE OXIDASE"/>
    <property type="match status" value="1"/>
</dbReference>
<comment type="catalytic activity">
    <reaction evidence="10">
        <text>a D-alpha-amino acid + O2 + H2O = a 2-oxocarboxylate + H2O2 + NH4(+)</text>
        <dbReference type="Rhea" id="RHEA:21816"/>
        <dbReference type="ChEBI" id="CHEBI:15377"/>
        <dbReference type="ChEBI" id="CHEBI:15379"/>
        <dbReference type="ChEBI" id="CHEBI:16240"/>
        <dbReference type="ChEBI" id="CHEBI:28938"/>
        <dbReference type="ChEBI" id="CHEBI:35179"/>
        <dbReference type="ChEBI" id="CHEBI:59871"/>
        <dbReference type="EC" id="1.4.3.3"/>
    </reaction>
    <physiologicalReaction direction="left-to-right" evidence="10">
        <dbReference type="Rhea" id="RHEA:21817"/>
    </physiologicalReaction>
</comment>
<keyword evidence="5" id="KW-0274">FAD</keyword>
<dbReference type="Gene3D" id="3.50.50.60">
    <property type="entry name" value="FAD/NAD(P)-binding domain"/>
    <property type="match status" value="1"/>
</dbReference>
<protein>
    <recommendedName>
        <fullName evidence="9">D-amino-acid oxidase</fullName>
        <ecNumber evidence="8">1.4.3.3</ecNumber>
    </recommendedName>
</protein>
<keyword evidence="6" id="KW-0784">Thiamine biosynthesis</keyword>
<dbReference type="SUPFAM" id="SSF51971">
    <property type="entry name" value="Nucleotide-binding domain"/>
    <property type="match status" value="1"/>
</dbReference>
<dbReference type="PANTHER" id="PTHR11530">
    <property type="entry name" value="D-AMINO ACID OXIDASE"/>
    <property type="match status" value="1"/>
</dbReference>
<dbReference type="EC" id="1.4.3.3" evidence="8"/>
<keyword evidence="7 12" id="KW-0560">Oxidoreductase</keyword>
<comment type="cofactor">
    <cofactor evidence="1">
        <name>FAD</name>
        <dbReference type="ChEBI" id="CHEBI:57692"/>
    </cofactor>
</comment>
<evidence type="ECO:0000256" key="7">
    <source>
        <dbReference type="ARBA" id="ARBA00023002"/>
    </source>
</evidence>
<name>A0ABX1GHU7_9GAMM</name>
<dbReference type="SUPFAM" id="SSF54373">
    <property type="entry name" value="FAD-linked reductases, C-terminal domain"/>
    <property type="match status" value="1"/>
</dbReference>
<accession>A0ABX1GHU7</accession>
<evidence type="ECO:0000313" key="12">
    <source>
        <dbReference type="EMBL" id="NKI18098.1"/>
    </source>
</evidence>
<dbReference type="Gene3D" id="3.30.9.10">
    <property type="entry name" value="D-Amino Acid Oxidase, subunit A, domain 2"/>
    <property type="match status" value="1"/>
</dbReference>
<dbReference type="EMBL" id="JAAWWK010000004">
    <property type="protein sequence ID" value="NKI18098.1"/>
    <property type="molecule type" value="Genomic_DNA"/>
</dbReference>
<comment type="caution">
    <text evidence="12">The sequence shown here is derived from an EMBL/GenBank/DDBJ whole genome shotgun (WGS) entry which is preliminary data.</text>
</comment>
<feature type="domain" description="FAD dependent oxidoreductase" evidence="11">
    <location>
        <begin position="5"/>
        <end position="337"/>
    </location>
</feature>
<evidence type="ECO:0000256" key="8">
    <source>
        <dbReference type="ARBA" id="ARBA00039101"/>
    </source>
</evidence>
<reference evidence="12 13" key="1">
    <citation type="submission" date="2020-04" db="EMBL/GenBank/DDBJ databases">
        <authorList>
            <person name="Yoon J."/>
        </authorList>
    </citation>
    <scope>NUCLEOTIDE SEQUENCE [LARGE SCALE GENOMIC DNA]</scope>
    <source>
        <strain evidence="12 13">KMU-166</strain>
    </source>
</reference>
<evidence type="ECO:0000256" key="3">
    <source>
        <dbReference type="ARBA" id="ARBA00006730"/>
    </source>
</evidence>
<dbReference type="InterPro" id="IPR036188">
    <property type="entry name" value="FAD/NAD-bd_sf"/>
</dbReference>
<dbReference type="InterPro" id="IPR023209">
    <property type="entry name" value="DAO"/>
</dbReference>
<dbReference type="InterPro" id="IPR012727">
    <property type="entry name" value="Gly_oxidase_ThiO"/>
</dbReference>
<evidence type="ECO:0000256" key="4">
    <source>
        <dbReference type="ARBA" id="ARBA00022630"/>
    </source>
</evidence>
<evidence type="ECO:0000256" key="2">
    <source>
        <dbReference type="ARBA" id="ARBA00004948"/>
    </source>
</evidence>
<evidence type="ECO:0000313" key="13">
    <source>
        <dbReference type="Proteomes" id="UP000765845"/>
    </source>
</evidence>
<dbReference type="GO" id="GO:0043799">
    <property type="term" value="F:glycine oxidase activity"/>
    <property type="evidence" value="ECO:0007669"/>
    <property type="project" value="UniProtKB-EC"/>
</dbReference>
<keyword evidence="13" id="KW-1185">Reference proteome</keyword>
<comment type="similarity">
    <text evidence="3">Belongs to the DAMOX/DASOX family.</text>
</comment>
<dbReference type="RefSeq" id="WP_168450630.1">
    <property type="nucleotide sequence ID" value="NZ_JAAWWK010000004.1"/>
</dbReference>
<evidence type="ECO:0000256" key="10">
    <source>
        <dbReference type="ARBA" id="ARBA00049547"/>
    </source>
</evidence>
<proteinExistence type="inferred from homology"/>
<evidence type="ECO:0000256" key="6">
    <source>
        <dbReference type="ARBA" id="ARBA00022977"/>
    </source>
</evidence>
<evidence type="ECO:0000259" key="11">
    <source>
        <dbReference type="Pfam" id="PF01266"/>
    </source>
</evidence>
<dbReference type="InterPro" id="IPR006076">
    <property type="entry name" value="FAD-dep_OxRdtase"/>
</dbReference>
<keyword evidence="4" id="KW-0285">Flavoprotein</keyword>
<dbReference type="NCBIfam" id="TIGR02352">
    <property type="entry name" value="thiamin_ThiO"/>
    <property type="match status" value="1"/>
</dbReference>
<organism evidence="12 13">
    <name type="scientific">Spongiibacter thalassae</name>
    <dbReference type="NCBI Taxonomy" id="2721624"/>
    <lineage>
        <taxon>Bacteria</taxon>
        <taxon>Pseudomonadati</taxon>
        <taxon>Pseudomonadota</taxon>
        <taxon>Gammaproteobacteria</taxon>
        <taxon>Cellvibrionales</taxon>
        <taxon>Spongiibacteraceae</taxon>
        <taxon>Spongiibacter</taxon>
    </lineage>
</organism>
<dbReference type="Pfam" id="PF01266">
    <property type="entry name" value="DAO"/>
    <property type="match status" value="1"/>
</dbReference>
<comment type="pathway">
    <text evidence="2">Cofactor biosynthesis; thiamine diphosphate biosynthesis.</text>
</comment>
<dbReference type="Proteomes" id="UP000765845">
    <property type="component" value="Unassembled WGS sequence"/>
</dbReference>